<feature type="transmembrane region" description="Helical" evidence="1">
    <location>
        <begin position="53"/>
        <end position="72"/>
    </location>
</feature>
<keyword evidence="1" id="KW-0812">Transmembrane</keyword>
<dbReference type="InterPro" id="IPR018687">
    <property type="entry name" value="DUF2177_membr"/>
</dbReference>
<gene>
    <name evidence="2" type="ORF">DSM25559_0666</name>
</gene>
<organism evidence="2 3">
    <name type="scientific">Agrobacterium rosae</name>
    <dbReference type="NCBI Taxonomy" id="1972867"/>
    <lineage>
        <taxon>Bacteria</taxon>
        <taxon>Pseudomonadati</taxon>
        <taxon>Pseudomonadota</taxon>
        <taxon>Alphaproteobacteria</taxon>
        <taxon>Hyphomicrobiales</taxon>
        <taxon>Rhizobiaceae</taxon>
        <taxon>Rhizobium/Agrobacterium group</taxon>
        <taxon>Agrobacterium</taxon>
    </lineage>
</organism>
<evidence type="ECO:0000313" key="2">
    <source>
        <dbReference type="EMBL" id="SCX06928.1"/>
    </source>
</evidence>
<protein>
    <submittedName>
        <fullName evidence="2">Putative membrane protein</fullName>
    </submittedName>
</protein>
<proteinExistence type="predicted"/>
<dbReference type="Pfam" id="PF09945">
    <property type="entry name" value="DUF2177"/>
    <property type="match status" value="1"/>
</dbReference>
<dbReference type="EMBL" id="FMUE01000001">
    <property type="protein sequence ID" value="SCX06928.1"/>
    <property type="molecule type" value="Genomic_DNA"/>
</dbReference>
<keyword evidence="1" id="KW-1133">Transmembrane helix</keyword>
<evidence type="ECO:0000313" key="3">
    <source>
        <dbReference type="Proteomes" id="UP000187891"/>
    </source>
</evidence>
<dbReference type="Proteomes" id="UP000187891">
    <property type="component" value="Unassembled WGS sequence"/>
</dbReference>
<dbReference type="STRING" id="1907666.DSM25559_0666"/>
<reference evidence="3" key="1">
    <citation type="submission" date="2016-10" db="EMBL/GenBank/DDBJ databases">
        <authorList>
            <person name="Wibberg D."/>
        </authorList>
    </citation>
    <scope>NUCLEOTIDE SEQUENCE [LARGE SCALE GENOMIC DNA]</scope>
</reference>
<feature type="transmembrane region" description="Helical" evidence="1">
    <location>
        <begin position="12"/>
        <end position="33"/>
    </location>
</feature>
<dbReference type="AlphaFoldDB" id="A0A1R3TBI8"/>
<feature type="transmembrane region" description="Helical" evidence="1">
    <location>
        <begin position="79"/>
        <end position="99"/>
    </location>
</feature>
<keyword evidence="1" id="KW-0472">Membrane</keyword>
<sequence length="146" mass="15854">MIGKAGFGMKKRVVAYISTLVVFVAIDFVWLSVMANVLYRPALGDMLAAEFRLMPAVLFYLMYAAGLTFFAVRPGLVTAKFGTSFLYGGLLGFMAYGTYDLTNQATLANWSTTLTVADLIWGSLLSAISACAGHWVTEKVSGRVVR</sequence>
<name>A0A1R3TBI8_9HYPH</name>
<feature type="transmembrane region" description="Helical" evidence="1">
    <location>
        <begin position="119"/>
        <end position="137"/>
    </location>
</feature>
<accession>A0A1R3TBI8</accession>
<evidence type="ECO:0000256" key="1">
    <source>
        <dbReference type="SAM" id="Phobius"/>
    </source>
</evidence>